<dbReference type="Proteomes" id="UP000245921">
    <property type="component" value="Unassembled WGS sequence"/>
</dbReference>
<dbReference type="EMBL" id="QGGI01000007">
    <property type="protein sequence ID" value="PWJ95101.1"/>
    <property type="molecule type" value="Genomic_DNA"/>
</dbReference>
<comment type="caution">
    <text evidence="2">The sequence shown here is derived from an EMBL/GenBank/DDBJ whole genome shotgun (WGS) entry which is preliminary data.</text>
</comment>
<dbReference type="PROSITE" id="PS01094">
    <property type="entry name" value="UPF0076"/>
    <property type="match status" value="1"/>
</dbReference>
<name>A0AA45C744_9BACT</name>
<dbReference type="InterPro" id="IPR006056">
    <property type="entry name" value="RidA"/>
</dbReference>
<proteinExistence type="inferred from homology"/>
<accession>A0AA45C744</accession>
<dbReference type="AlphaFoldDB" id="A0AA45C744"/>
<dbReference type="GO" id="GO:0005829">
    <property type="term" value="C:cytosol"/>
    <property type="evidence" value="ECO:0007669"/>
    <property type="project" value="TreeGrafter"/>
</dbReference>
<dbReference type="PANTHER" id="PTHR11803">
    <property type="entry name" value="2-IMINOBUTANOATE/2-IMINOPROPANOATE DEAMINASE RIDA"/>
    <property type="match status" value="1"/>
</dbReference>
<dbReference type="InterPro" id="IPR019897">
    <property type="entry name" value="RidA_CS"/>
</dbReference>
<dbReference type="FunFam" id="3.30.1330.40:FF:000001">
    <property type="entry name" value="L-PSP family endoribonuclease"/>
    <property type="match status" value="1"/>
</dbReference>
<organism evidence="2 3">
    <name type="scientific">Oceanotoga teriensis</name>
    <dbReference type="NCBI Taxonomy" id="515440"/>
    <lineage>
        <taxon>Bacteria</taxon>
        <taxon>Thermotogati</taxon>
        <taxon>Thermotogota</taxon>
        <taxon>Thermotogae</taxon>
        <taxon>Petrotogales</taxon>
        <taxon>Petrotogaceae</taxon>
        <taxon>Oceanotoga</taxon>
    </lineage>
</organism>
<gene>
    <name evidence="2" type="ORF">C7380_10756</name>
</gene>
<evidence type="ECO:0000313" key="2">
    <source>
        <dbReference type="EMBL" id="PWJ95101.1"/>
    </source>
</evidence>
<protein>
    <submittedName>
        <fullName evidence="2">2-iminobutanoate/2-iminopropanoate deaminase</fullName>
    </submittedName>
</protein>
<dbReference type="Pfam" id="PF01042">
    <property type="entry name" value="Ribonuc_L-PSP"/>
    <property type="match status" value="1"/>
</dbReference>
<dbReference type="InterPro" id="IPR006175">
    <property type="entry name" value="YjgF/YER057c/UK114"/>
</dbReference>
<comment type="similarity">
    <text evidence="1">Belongs to the RutC family.</text>
</comment>
<dbReference type="InterPro" id="IPR035959">
    <property type="entry name" value="RutC-like_sf"/>
</dbReference>
<dbReference type="RefSeq" id="WP_109604636.1">
    <property type="nucleotide sequence ID" value="NZ_QGGI01000007.1"/>
</dbReference>
<dbReference type="GO" id="GO:0019239">
    <property type="term" value="F:deaminase activity"/>
    <property type="evidence" value="ECO:0007669"/>
    <property type="project" value="TreeGrafter"/>
</dbReference>
<evidence type="ECO:0000256" key="1">
    <source>
        <dbReference type="ARBA" id="ARBA00010552"/>
    </source>
</evidence>
<dbReference type="Gene3D" id="3.30.1330.40">
    <property type="entry name" value="RutC-like"/>
    <property type="match status" value="1"/>
</dbReference>
<dbReference type="CDD" id="cd00448">
    <property type="entry name" value="YjgF_YER057c_UK114_family"/>
    <property type="match status" value="1"/>
</dbReference>
<reference evidence="2 3" key="1">
    <citation type="submission" date="2018-05" db="EMBL/GenBank/DDBJ databases">
        <title>Genomic Encyclopedia of Type Strains, Phase IV (KMG-IV): sequencing the most valuable type-strain genomes for metagenomic binning, comparative biology and taxonomic classification.</title>
        <authorList>
            <person name="Goeker M."/>
        </authorList>
    </citation>
    <scope>NUCLEOTIDE SEQUENCE [LARGE SCALE GENOMIC DNA]</scope>
    <source>
        <strain evidence="2 3">DSM 24906</strain>
    </source>
</reference>
<evidence type="ECO:0000313" key="3">
    <source>
        <dbReference type="Proteomes" id="UP000245921"/>
    </source>
</evidence>
<sequence>MKKTHNPKSAPKAIGPYSIANEYNNLIFLSGQLPVDMETGEMVKNDVEKETLIILTNIKNILEELGSSMDKVLKTTVYLKNMDDFTKMNEIYGKFFMENHPSRSAFQVAKLPKDSDVEIEVIAIK</sequence>
<dbReference type="PANTHER" id="PTHR11803:SF39">
    <property type="entry name" value="2-IMINOBUTANOATE_2-IMINOPROPANOATE DEAMINASE"/>
    <property type="match status" value="1"/>
</dbReference>
<keyword evidence="3" id="KW-1185">Reference proteome</keyword>
<dbReference type="NCBIfam" id="TIGR00004">
    <property type="entry name" value="Rid family detoxifying hydrolase"/>
    <property type="match status" value="1"/>
</dbReference>
<dbReference type="SUPFAM" id="SSF55298">
    <property type="entry name" value="YjgF-like"/>
    <property type="match status" value="1"/>
</dbReference>